<dbReference type="InterPro" id="IPR001245">
    <property type="entry name" value="Ser-Thr/Tyr_kinase_cat_dom"/>
</dbReference>
<feature type="chain" id="PRO_5033827290" evidence="2">
    <location>
        <begin position="19"/>
        <end position="973"/>
    </location>
</feature>
<dbReference type="GO" id="GO:0005524">
    <property type="term" value="F:ATP binding"/>
    <property type="evidence" value="ECO:0007669"/>
    <property type="project" value="InterPro"/>
</dbReference>
<accession>A0A485KKP1</accession>
<reference evidence="5 6" key="1">
    <citation type="submission" date="2019-03" db="EMBL/GenBank/DDBJ databases">
        <authorList>
            <person name="Gaulin E."/>
            <person name="Dumas B."/>
        </authorList>
    </citation>
    <scope>NUCLEOTIDE SEQUENCE [LARGE SCALE GENOMIC DNA]</scope>
    <source>
        <strain evidence="5">CBS 568.67</strain>
    </source>
</reference>
<keyword evidence="6" id="KW-1185">Reference proteome</keyword>
<dbReference type="InterPro" id="IPR051681">
    <property type="entry name" value="Ser/Thr_Kinases-Pseudokinases"/>
</dbReference>
<dbReference type="EMBL" id="CAADRA010005129">
    <property type="protein sequence ID" value="VFT85493.1"/>
    <property type="molecule type" value="Genomic_DNA"/>
</dbReference>
<feature type="signal peptide" evidence="2">
    <location>
        <begin position="1"/>
        <end position="18"/>
    </location>
</feature>
<feature type="domain" description="Protein kinase" evidence="3">
    <location>
        <begin position="711"/>
        <end position="973"/>
    </location>
</feature>
<keyword evidence="2" id="KW-0732">Signal</keyword>
<dbReference type="Pfam" id="PF07714">
    <property type="entry name" value="PK_Tyr_Ser-Thr"/>
    <property type="match status" value="1"/>
</dbReference>
<keyword evidence="1" id="KW-0812">Transmembrane</keyword>
<dbReference type="SUPFAM" id="SSF56112">
    <property type="entry name" value="Protein kinase-like (PK-like)"/>
    <property type="match status" value="1"/>
</dbReference>
<proteinExistence type="predicted"/>
<feature type="transmembrane region" description="Helical" evidence="1">
    <location>
        <begin position="646"/>
        <end position="665"/>
    </location>
</feature>
<keyword evidence="1" id="KW-0472">Membrane</keyword>
<dbReference type="InterPro" id="IPR008271">
    <property type="entry name" value="Ser/Thr_kinase_AS"/>
</dbReference>
<evidence type="ECO:0000259" key="3">
    <source>
        <dbReference type="PROSITE" id="PS50011"/>
    </source>
</evidence>
<evidence type="ECO:0000313" key="5">
    <source>
        <dbReference type="EMBL" id="VFT85493.1"/>
    </source>
</evidence>
<dbReference type="PROSITE" id="PS50011">
    <property type="entry name" value="PROTEIN_KINASE_DOM"/>
    <property type="match status" value="1"/>
</dbReference>
<dbReference type="InterPro" id="IPR011009">
    <property type="entry name" value="Kinase-like_dom_sf"/>
</dbReference>
<dbReference type="EMBL" id="VJMH01005108">
    <property type="protein sequence ID" value="KAF0700887.1"/>
    <property type="molecule type" value="Genomic_DNA"/>
</dbReference>
<dbReference type="Proteomes" id="UP000332933">
    <property type="component" value="Unassembled WGS sequence"/>
</dbReference>
<evidence type="ECO:0000256" key="1">
    <source>
        <dbReference type="SAM" id="Phobius"/>
    </source>
</evidence>
<dbReference type="OrthoDB" id="192267at2759"/>
<dbReference type="Gene3D" id="1.10.510.10">
    <property type="entry name" value="Transferase(Phosphotransferase) domain 1"/>
    <property type="match status" value="1"/>
</dbReference>
<dbReference type="PANTHER" id="PTHR44329:SF214">
    <property type="entry name" value="PROTEIN KINASE DOMAIN-CONTAINING PROTEIN"/>
    <property type="match status" value="1"/>
</dbReference>
<dbReference type="SMART" id="SM00220">
    <property type="entry name" value="S_TKc"/>
    <property type="match status" value="1"/>
</dbReference>
<evidence type="ECO:0000313" key="4">
    <source>
        <dbReference type="EMBL" id="KAF0700887.1"/>
    </source>
</evidence>
<dbReference type="PROSITE" id="PS00108">
    <property type="entry name" value="PROTEIN_KINASE_ST"/>
    <property type="match status" value="1"/>
</dbReference>
<protein>
    <submittedName>
        <fullName evidence="5">Aste57867_8607 protein</fullName>
    </submittedName>
</protein>
<dbReference type="PRINTS" id="PR00109">
    <property type="entry name" value="TYRKINASE"/>
</dbReference>
<name>A0A485KKP1_9STRA</name>
<organism evidence="5 6">
    <name type="scientific">Aphanomyces stellatus</name>
    <dbReference type="NCBI Taxonomy" id="120398"/>
    <lineage>
        <taxon>Eukaryota</taxon>
        <taxon>Sar</taxon>
        <taxon>Stramenopiles</taxon>
        <taxon>Oomycota</taxon>
        <taxon>Saprolegniomycetes</taxon>
        <taxon>Saprolegniales</taxon>
        <taxon>Verrucalvaceae</taxon>
        <taxon>Aphanomyces</taxon>
    </lineage>
</organism>
<keyword evidence="1" id="KW-1133">Transmembrane helix</keyword>
<dbReference type="GO" id="GO:0004674">
    <property type="term" value="F:protein serine/threonine kinase activity"/>
    <property type="evidence" value="ECO:0007669"/>
    <property type="project" value="TreeGrafter"/>
</dbReference>
<sequence>MLVWACLLVFALAALATAVELTAQPTVPYITPAPSVATPIQAMLYSGDFCLGNVTTVTSNDIVPNLIGSPFASACMSTFAVLVLYPGPAFTGDPVTVLSNYSKLLNVSYRSCRVIPRATLFTQLRQQVNTSRGCGTDCVLLCAVVSVALAPTPCKPIYVGDNISDTGAFGLTWQTTVMDIPSGLVVERFEYPNFRMRMGFASNAYVPTYVARTPLSLRVLRSGDAMPSRPISTDVMVFNSAPFQVSPFAMKCGDVMASTAILRQLVPAPILAIDIPLAIHLVVFEYPSFQGNITTYTNASYWYDSEVFSSILQFRSFRVACGSNPLHPTTNVLDLSQAASCTGLNATSRLFTRGVPYPMLEPWICTTPFNVPQGLAVVSYDRPWFLGTRRVWTHKEASDNSFRSWMVRLRSIQVVRAEDVPSDLVGIEEAPANDTVTLRVNDLTAPFAFVGQSVADFGAWELSEVNPTLRTNLIPPPGVVMVTYSDFNFQGNMTVYSAATPSDDIIYPRFKSYQVLRQVDSGTATPKPPPQYVACHTSLPNLTPIFMRAGDAIGVLIHPWDSRFDKCSVPQGLVLEIFSKQYFDGQCDAWTTNVEFEAPWNTTIRSLRVWTVTQWLGKCSVKDNDMTLQPNHGDNSNTPNATSLSWLSYAIAAVLLTISAFVVVVRRRYNSKQTTTISDVYTADTTRSISQGYESLVWGDMDLVRLDTPALKIISPLATGASGSISLSQFRGQPVAIKTLHHPTPFAIQRFIDEILFLDQLKSPFIVTLIGAMWTHPTNVQAVMEYMDMGDLRSYLAKTTLDGFGWQQKLECARSVAEGLFYLHSQNMIHRDLKSRNILLDSVKGTKLADFGSSKEFVYGDTMTVAVGTFRWMAPEMLLFQGYSNAVDIFSFGVVLSELDTHALPYADIVGDGGCELSDEAMARRVIHEGLRPSFRDDCPDWYRSLAVQCMTVHPDERPSATKILFVLKCHMT</sequence>
<dbReference type="InterPro" id="IPR000719">
    <property type="entry name" value="Prot_kinase_dom"/>
</dbReference>
<dbReference type="AlphaFoldDB" id="A0A485KKP1"/>
<evidence type="ECO:0000313" key="6">
    <source>
        <dbReference type="Proteomes" id="UP000332933"/>
    </source>
</evidence>
<reference evidence="4" key="2">
    <citation type="submission" date="2019-06" db="EMBL/GenBank/DDBJ databases">
        <title>Genomics analysis of Aphanomyces spp. identifies a new class of oomycete effector associated with host adaptation.</title>
        <authorList>
            <person name="Gaulin E."/>
        </authorList>
    </citation>
    <scope>NUCLEOTIDE SEQUENCE</scope>
    <source>
        <strain evidence="4">CBS 578.67</strain>
    </source>
</reference>
<gene>
    <name evidence="5" type="primary">Aste57867_8607</name>
    <name evidence="4" type="ORF">As57867_008573</name>
    <name evidence="5" type="ORF">ASTE57867_8607</name>
</gene>
<dbReference type="PANTHER" id="PTHR44329">
    <property type="entry name" value="SERINE/THREONINE-PROTEIN KINASE TNNI3K-RELATED"/>
    <property type="match status" value="1"/>
</dbReference>
<dbReference type="Gene3D" id="3.30.200.20">
    <property type="entry name" value="Phosphorylase Kinase, domain 1"/>
    <property type="match status" value="1"/>
</dbReference>
<evidence type="ECO:0000256" key="2">
    <source>
        <dbReference type="SAM" id="SignalP"/>
    </source>
</evidence>